<keyword evidence="4 6" id="KW-1133">Transmembrane helix</keyword>
<keyword evidence="5 6" id="KW-0472">Membrane</keyword>
<reference evidence="7 8" key="1">
    <citation type="submission" date="2021-06" db="EMBL/GenBank/DDBJ databases">
        <title>Actinoplanes lichenicola sp. nov., and Actinoplanes ovalisporus sp. nov., isolated from lichen in Thailand.</title>
        <authorList>
            <person name="Saeng-In P."/>
            <person name="Kanchanasin P."/>
            <person name="Yuki M."/>
            <person name="Kudo T."/>
            <person name="Ohkuma M."/>
            <person name="Phongsopitanun W."/>
            <person name="Tanasupawat S."/>
        </authorList>
    </citation>
    <scope>NUCLEOTIDE SEQUENCE [LARGE SCALE GENOMIC DNA]</scope>
    <source>
        <strain evidence="7 8">NBRC 110975</strain>
    </source>
</reference>
<evidence type="ECO:0000313" key="8">
    <source>
        <dbReference type="Proteomes" id="UP001519654"/>
    </source>
</evidence>
<organism evidence="7 8">
    <name type="scientific">Paractinoplanes bogorensis</name>
    <dbReference type="NCBI Taxonomy" id="1610840"/>
    <lineage>
        <taxon>Bacteria</taxon>
        <taxon>Bacillati</taxon>
        <taxon>Actinomycetota</taxon>
        <taxon>Actinomycetes</taxon>
        <taxon>Micromonosporales</taxon>
        <taxon>Micromonosporaceae</taxon>
        <taxon>Paractinoplanes</taxon>
    </lineage>
</organism>
<keyword evidence="8" id="KW-1185">Reference proteome</keyword>
<evidence type="ECO:0000313" key="7">
    <source>
        <dbReference type="EMBL" id="MBU2663823.1"/>
    </source>
</evidence>
<sequence>MTDTKPADAALLEQGEDRGGPVRAFVSSQVAGPLAALVLAVLVFSLTTSTFLNAGNLSLIATQSVVVGTLALGQTLIILTAGIDLANGAIMVMAAVVIGKLATDGNALWALVAGLVVCLVLGGLNGVLISRFSLPPFIVTLGVLSVLTAAARLYTDSQSYPISSDLLTILNDGPSIGGVDITYGVMLWIGLTAVLGYALTQTAWGVRVYAVGDNRAAAALTGIKVKRVLLSVYLTAAVVYAFAAWQALGRTPTADPSGYGTANLDSITAVVIGGTSLFGGRGGVVGTFIGALIVTVLANGLTQAGIDSLYQQVATGVLVVIAVAVDHFVRTRQTR</sequence>
<feature type="transmembrane region" description="Helical" evidence="6">
    <location>
        <begin position="34"/>
        <end position="55"/>
    </location>
</feature>
<dbReference type="CDD" id="cd06579">
    <property type="entry name" value="TM_PBP1_transp_AraH_like"/>
    <property type="match status" value="1"/>
</dbReference>
<evidence type="ECO:0000256" key="3">
    <source>
        <dbReference type="ARBA" id="ARBA00022692"/>
    </source>
</evidence>
<keyword evidence="2" id="KW-1003">Cell membrane</keyword>
<dbReference type="InterPro" id="IPR001851">
    <property type="entry name" value="ABC_transp_permease"/>
</dbReference>
<comment type="caution">
    <text evidence="7">The sequence shown here is derived from an EMBL/GenBank/DDBJ whole genome shotgun (WGS) entry which is preliminary data.</text>
</comment>
<feature type="transmembrane region" description="Helical" evidence="6">
    <location>
        <begin position="285"/>
        <end position="303"/>
    </location>
</feature>
<name>A0ABS5YK18_9ACTN</name>
<accession>A0ABS5YK18</accession>
<feature type="transmembrane region" description="Helical" evidence="6">
    <location>
        <begin position="76"/>
        <end position="101"/>
    </location>
</feature>
<evidence type="ECO:0000256" key="5">
    <source>
        <dbReference type="ARBA" id="ARBA00023136"/>
    </source>
</evidence>
<keyword evidence="3 6" id="KW-0812">Transmembrane</keyword>
<protein>
    <submittedName>
        <fullName evidence="7">ABC transporter permease</fullName>
    </submittedName>
</protein>
<evidence type="ECO:0000256" key="6">
    <source>
        <dbReference type="SAM" id="Phobius"/>
    </source>
</evidence>
<gene>
    <name evidence="7" type="ORF">KOI35_09915</name>
</gene>
<evidence type="ECO:0000256" key="2">
    <source>
        <dbReference type="ARBA" id="ARBA00022475"/>
    </source>
</evidence>
<proteinExistence type="predicted"/>
<feature type="transmembrane region" description="Helical" evidence="6">
    <location>
        <begin position="228"/>
        <end position="248"/>
    </location>
</feature>
<feature type="transmembrane region" description="Helical" evidence="6">
    <location>
        <begin position="175"/>
        <end position="199"/>
    </location>
</feature>
<feature type="transmembrane region" description="Helical" evidence="6">
    <location>
        <begin position="107"/>
        <end position="129"/>
    </location>
</feature>
<evidence type="ECO:0000256" key="4">
    <source>
        <dbReference type="ARBA" id="ARBA00022989"/>
    </source>
</evidence>
<feature type="transmembrane region" description="Helical" evidence="6">
    <location>
        <begin position="136"/>
        <end position="155"/>
    </location>
</feature>
<dbReference type="Pfam" id="PF02653">
    <property type="entry name" value="BPD_transp_2"/>
    <property type="match status" value="1"/>
</dbReference>
<dbReference type="PANTHER" id="PTHR32196">
    <property type="entry name" value="ABC TRANSPORTER PERMEASE PROTEIN YPHD-RELATED-RELATED"/>
    <property type="match status" value="1"/>
</dbReference>
<evidence type="ECO:0000256" key="1">
    <source>
        <dbReference type="ARBA" id="ARBA00004651"/>
    </source>
</evidence>
<comment type="subcellular location">
    <subcellularLocation>
        <location evidence="1">Cell membrane</location>
        <topology evidence="1">Multi-pass membrane protein</topology>
    </subcellularLocation>
</comment>
<dbReference type="PANTHER" id="PTHR32196:SF72">
    <property type="entry name" value="RIBOSE IMPORT PERMEASE PROTEIN RBSC"/>
    <property type="match status" value="1"/>
</dbReference>
<dbReference type="Proteomes" id="UP001519654">
    <property type="component" value="Unassembled WGS sequence"/>
</dbReference>
<feature type="transmembrane region" description="Helical" evidence="6">
    <location>
        <begin position="260"/>
        <end position="278"/>
    </location>
</feature>
<feature type="transmembrane region" description="Helical" evidence="6">
    <location>
        <begin position="309"/>
        <end position="329"/>
    </location>
</feature>
<dbReference type="RefSeq" id="WP_215785818.1">
    <property type="nucleotide sequence ID" value="NZ_JAHKKG010000003.1"/>
</dbReference>
<dbReference type="EMBL" id="JAHKKG010000003">
    <property type="protein sequence ID" value="MBU2663823.1"/>
    <property type="molecule type" value="Genomic_DNA"/>
</dbReference>